<evidence type="ECO:0000256" key="5">
    <source>
        <dbReference type="RuleBase" id="RU003799"/>
    </source>
</evidence>
<keyword evidence="2 4" id="KW-0479">Metal-binding</keyword>
<reference evidence="7" key="3">
    <citation type="submission" date="2025-09" db="UniProtKB">
        <authorList>
            <consortium name="Ensembl"/>
        </authorList>
    </citation>
    <scope>IDENTIFICATION</scope>
</reference>
<gene>
    <name evidence="7" type="primary">BCO1</name>
    <name evidence="7" type="synonym">bco1</name>
</gene>
<keyword evidence="8" id="KW-1185">Reference proteome</keyword>
<dbReference type="Proteomes" id="UP000694397">
    <property type="component" value="Chromosome 7"/>
</dbReference>
<dbReference type="AlphaFoldDB" id="A0A8C9U0L8"/>
<keyword evidence="6" id="KW-0732">Signal</keyword>
<dbReference type="GO" id="GO:0042574">
    <property type="term" value="P:retinal metabolic process"/>
    <property type="evidence" value="ECO:0007669"/>
    <property type="project" value="TreeGrafter"/>
</dbReference>
<evidence type="ECO:0000256" key="6">
    <source>
        <dbReference type="SAM" id="SignalP"/>
    </source>
</evidence>
<dbReference type="GO" id="GO:0010436">
    <property type="term" value="F:carotenoid dioxygenase activity"/>
    <property type="evidence" value="ECO:0007669"/>
    <property type="project" value="TreeGrafter"/>
</dbReference>
<evidence type="ECO:0000256" key="1">
    <source>
        <dbReference type="ARBA" id="ARBA00006787"/>
    </source>
</evidence>
<dbReference type="GeneTree" id="ENSGT00950000182913"/>
<dbReference type="GO" id="GO:0046872">
    <property type="term" value="F:metal ion binding"/>
    <property type="evidence" value="ECO:0007669"/>
    <property type="project" value="UniProtKB-KW"/>
</dbReference>
<feature type="binding site" evidence="4">
    <location>
        <position position="453"/>
    </location>
    <ligand>
        <name>Fe cation</name>
        <dbReference type="ChEBI" id="CHEBI:24875"/>
        <note>catalytic</note>
    </ligand>
</feature>
<feature type="signal peptide" evidence="6">
    <location>
        <begin position="1"/>
        <end position="17"/>
    </location>
</feature>
<sequence length="464" mass="53175">MFLKMAIDPLCLCVVTGCIPEWLKGTLVRIGPGMFTVGDTAYNHWFDGMALMHSFAFRGGDVMYRSRYLRGDTYTANMEANRIVVSEMGTMAYPDPSKNIFSKAITFLSHTIPDFTDNCGNNIIRYGEDYYATSETNYIRKIDPETLETQDKVDYQKYLAVNLVTSHPHYDKEGNSYNIGTKIAEKGKTKYTIFKVPPIAKDVPKGTPALKNLEVLCSVPCRSLLTPSYYHSFGMTDNYIIFIEQPLKLDILKMATAYMRHTNWASCLKYNPEDDTLIHLIDRKTQKPVETRYYTDAMVVYHHVNAFEEDGHIVFDIIAYDDNSLYDLFYLNSLRQEINESGLDLPRINYNFNGKKQKYVYLTCSEKPPVPTKVTKFDTETKKMVHWEEQGCWPSEPVFVANPNATEEDDGVVLATVISMDSQKSDFLLVLEAKTFTEIARASVNAQLHMDMHGYFIFQDRVQV</sequence>
<comment type="similarity">
    <text evidence="1 5">Belongs to the carotenoid oxygenase family.</text>
</comment>
<dbReference type="PANTHER" id="PTHR10543">
    <property type="entry name" value="BETA-CAROTENE DIOXYGENASE"/>
    <property type="match status" value="1"/>
</dbReference>
<evidence type="ECO:0000256" key="2">
    <source>
        <dbReference type="ARBA" id="ARBA00022723"/>
    </source>
</evidence>
<reference evidence="7" key="2">
    <citation type="submission" date="2025-08" db="UniProtKB">
        <authorList>
            <consortium name="Ensembl"/>
        </authorList>
    </citation>
    <scope>IDENTIFICATION</scope>
</reference>
<feature type="chain" id="PRO_5034564543" evidence="6">
    <location>
        <begin position="18"/>
        <end position="464"/>
    </location>
</feature>
<feature type="binding site" evidence="4">
    <location>
        <position position="231"/>
    </location>
    <ligand>
        <name>Fe cation</name>
        <dbReference type="ChEBI" id="CHEBI:24875"/>
        <note>catalytic</note>
    </ligand>
</feature>
<keyword evidence="3 4" id="KW-0408">Iron</keyword>
<feature type="binding site" evidence="4">
    <location>
        <position position="302"/>
    </location>
    <ligand>
        <name>Fe cation</name>
        <dbReference type="ChEBI" id="CHEBI:24875"/>
        <note>catalytic</note>
    </ligand>
</feature>
<evidence type="ECO:0000313" key="7">
    <source>
        <dbReference type="Ensembl" id="ENSSFOP00015060734.1"/>
    </source>
</evidence>
<reference evidence="7 8" key="1">
    <citation type="submission" date="2019-04" db="EMBL/GenBank/DDBJ databases">
        <authorList>
            <consortium name="Wellcome Sanger Institute Data Sharing"/>
        </authorList>
    </citation>
    <scope>NUCLEOTIDE SEQUENCE [LARGE SCALE GENOMIC DNA]</scope>
</reference>
<comment type="cofactor">
    <cofactor evidence="4">
        <name>Fe(2+)</name>
        <dbReference type="ChEBI" id="CHEBI:29033"/>
    </cofactor>
    <text evidence="4">Binds 1 Fe(2+) ion per subunit.</text>
</comment>
<evidence type="ECO:0000256" key="4">
    <source>
        <dbReference type="PIRSR" id="PIRSR604294-1"/>
    </source>
</evidence>
<protein>
    <submittedName>
        <fullName evidence="7">Beta-carotene oxygenase 1</fullName>
    </submittedName>
</protein>
<dbReference type="InterPro" id="IPR004294">
    <property type="entry name" value="Carotenoid_Oase"/>
</dbReference>
<dbReference type="Pfam" id="PF03055">
    <property type="entry name" value="RPE65"/>
    <property type="match status" value="1"/>
</dbReference>
<dbReference type="GO" id="GO:0016121">
    <property type="term" value="P:carotene catabolic process"/>
    <property type="evidence" value="ECO:0007669"/>
    <property type="project" value="TreeGrafter"/>
</dbReference>
<evidence type="ECO:0000256" key="3">
    <source>
        <dbReference type="ARBA" id="ARBA00023004"/>
    </source>
</evidence>
<accession>A0A8C9U0L8</accession>
<dbReference type="Ensembl" id="ENSSFOT00015076509.1">
    <property type="protein sequence ID" value="ENSSFOP00015060734.1"/>
    <property type="gene ID" value="ENSSFOG00015019750.2"/>
</dbReference>
<dbReference type="GO" id="GO:0003834">
    <property type="term" value="F:beta-carotene 15,15'-dioxygenase activity"/>
    <property type="evidence" value="ECO:0007669"/>
    <property type="project" value="TreeGrafter"/>
</dbReference>
<organism evidence="7 8">
    <name type="scientific">Scleropages formosus</name>
    <name type="common">Asian bonytongue</name>
    <name type="synonym">Osteoglossum formosum</name>
    <dbReference type="NCBI Taxonomy" id="113540"/>
    <lineage>
        <taxon>Eukaryota</taxon>
        <taxon>Metazoa</taxon>
        <taxon>Chordata</taxon>
        <taxon>Craniata</taxon>
        <taxon>Vertebrata</taxon>
        <taxon>Euteleostomi</taxon>
        <taxon>Actinopterygii</taxon>
        <taxon>Neopterygii</taxon>
        <taxon>Teleostei</taxon>
        <taxon>Osteoglossocephala</taxon>
        <taxon>Osteoglossomorpha</taxon>
        <taxon>Osteoglossiformes</taxon>
        <taxon>Osteoglossidae</taxon>
        <taxon>Scleropages</taxon>
    </lineage>
</organism>
<evidence type="ECO:0000313" key="8">
    <source>
        <dbReference type="Proteomes" id="UP000694397"/>
    </source>
</evidence>
<feature type="binding site" evidence="4">
    <location>
        <position position="167"/>
    </location>
    <ligand>
        <name>Fe cation</name>
        <dbReference type="ChEBI" id="CHEBI:24875"/>
        <note>catalytic</note>
    </ligand>
</feature>
<dbReference type="PANTHER" id="PTHR10543:SF110">
    <property type="entry name" value="BETA-CAROTENE 15,15'-MONOOXYGENASE 1"/>
    <property type="match status" value="1"/>
</dbReference>
<name>A0A8C9U0L8_SCLFO</name>
<proteinExistence type="inferred from homology"/>